<comment type="caution">
    <text evidence="3">The sequence shown here is derived from an EMBL/GenBank/DDBJ whole genome shotgun (WGS) entry which is preliminary data.</text>
</comment>
<dbReference type="InterPro" id="IPR036388">
    <property type="entry name" value="WH-like_DNA-bd_sf"/>
</dbReference>
<evidence type="ECO:0000313" key="4">
    <source>
        <dbReference type="Proteomes" id="UP000069773"/>
    </source>
</evidence>
<dbReference type="PANTHER" id="PTHR33164">
    <property type="entry name" value="TRANSCRIPTIONAL REGULATOR, MARR FAMILY"/>
    <property type="match status" value="1"/>
</dbReference>
<dbReference type="SMART" id="SM00347">
    <property type="entry name" value="HTH_MARR"/>
    <property type="match status" value="1"/>
</dbReference>
<sequence>MAGKGRLSREELDAWRAFVAMRHGLERHLVAHLQREFGLSDSDFEILVNLSEAPKGRMRAYELGRATHWEKTRLSHHLRRMEKRGMIRREDSGARYPDIVLTETGRDAIKASAPANAARVRELFIDVLGPKRLAALREVSEDVIAAIEEHLATDCTLK</sequence>
<dbReference type="Pfam" id="PF12802">
    <property type="entry name" value="MarR_2"/>
    <property type="match status" value="1"/>
</dbReference>
<feature type="domain" description="HTH marR-type" evidence="1">
    <location>
        <begin position="32"/>
        <end position="132"/>
    </location>
</feature>
<dbReference type="EMBL" id="JACKTI010000074">
    <property type="protein sequence ID" value="MCV7027062.1"/>
    <property type="molecule type" value="Genomic_DNA"/>
</dbReference>
<accession>A0AAW5SU01</accession>
<evidence type="ECO:0000313" key="5">
    <source>
        <dbReference type="Proteomes" id="UP001207528"/>
    </source>
</evidence>
<dbReference type="GO" id="GO:0006950">
    <property type="term" value="P:response to stress"/>
    <property type="evidence" value="ECO:0007669"/>
    <property type="project" value="TreeGrafter"/>
</dbReference>
<proteinExistence type="predicted"/>
<reference evidence="2 4" key="1">
    <citation type="journal article" date="2016" name="Genome Announc.">
        <title>Draft Genome Sequences of Five Rapidly Growing Mycobacterium Species, M. thermoresistibile, M. fortuitum subsp. acetamidolyticum, M. canariasense, M. brisbanense, and M. novocastrense.</title>
        <authorList>
            <person name="Katahira K."/>
            <person name="Ogura Y."/>
            <person name="Gotoh Y."/>
            <person name="Hayashi T."/>
        </authorList>
    </citation>
    <scope>NUCLEOTIDE SEQUENCE [LARGE SCALE GENOMIC DNA]</scope>
    <source>
        <strain evidence="2 4">JCM18114</strain>
    </source>
</reference>
<dbReference type="PANTHER" id="PTHR33164:SF99">
    <property type="entry name" value="MARR FAMILY REGULATORY PROTEIN"/>
    <property type="match status" value="1"/>
</dbReference>
<reference evidence="3" key="3">
    <citation type="journal article" date="2022" name="BMC Genomics">
        <title>Comparative genome analysis of mycobacteria focusing on tRNA and non-coding RNA.</title>
        <authorList>
            <person name="Behra P.R.K."/>
            <person name="Pettersson B.M.F."/>
            <person name="Ramesh M."/>
            <person name="Das S."/>
            <person name="Dasgupta S."/>
            <person name="Kirsebom L.A."/>
        </authorList>
    </citation>
    <scope>NUCLEOTIDE SEQUENCE</scope>
    <source>
        <strain evidence="3">DSM 44203</strain>
    </source>
</reference>
<protein>
    <submittedName>
        <fullName evidence="3">MarR family transcriptional regulator</fullName>
    </submittedName>
</protein>
<dbReference type="InterPro" id="IPR000835">
    <property type="entry name" value="HTH_MarR-typ"/>
</dbReference>
<reference evidence="3" key="2">
    <citation type="submission" date="2020-07" db="EMBL/GenBank/DDBJ databases">
        <authorList>
            <person name="Pettersson B.M.F."/>
            <person name="Behra P.R.K."/>
            <person name="Ramesh M."/>
            <person name="Das S."/>
            <person name="Dasgupta S."/>
            <person name="Kirsebom L.A."/>
        </authorList>
    </citation>
    <scope>NUCLEOTIDE SEQUENCE</scope>
    <source>
        <strain evidence="3">DSM 44203</strain>
    </source>
</reference>
<dbReference type="InterPro" id="IPR039422">
    <property type="entry name" value="MarR/SlyA-like"/>
</dbReference>
<dbReference type="SUPFAM" id="SSF46785">
    <property type="entry name" value="Winged helix' DNA-binding domain"/>
    <property type="match status" value="1"/>
</dbReference>
<organism evidence="3 5">
    <name type="scientific">Mycolicibacterium novocastrense</name>
    <name type="common">Mycobacterium novocastrense</name>
    <dbReference type="NCBI Taxonomy" id="59813"/>
    <lineage>
        <taxon>Bacteria</taxon>
        <taxon>Bacillati</taxon>
        <taxon>Actinomycetota</taxon>
        <taxon>Actinomycetes</taxon>
        <taxon>Mycobacteriales</taxon>
        <taxon>Mycobacteriaceae</taxon>
        <taxon>Mycolicibacterium</taxon>
    </lineage>
</organism>
<evidence type="ECO:0000259" key="1">
    <source>
        <dbReference type="SMART" id="SM00347"/>
    </source>
</evidence>
<evidence type="ECO:0000313" key="2">
    <source>
        <dbReference type="EMBL" id="GAT07815.1"/>
    </source>
</evidence>
<dbReference type="RefSeq" id="WP_064415545.1">
    <property type="nucleotide sequence ID" value="NZ_BCTA01000016.1"/>
</dbReference>
<name>A0AAW5SU01_MYCNV</name>
<evidence type="ECO:0000313" key="3">
    <source>
        <dbReference type="EMBL" id="MCV7027062.1"/>
    </source>
</evidence>
<dbReference type="Proteomes" id="UP000069773">
    <property type="component" value="Unassembled WGS sequence"/>
</dbReference>
<keyword evidence="4" id="KW-1185">Reference proteome</keyword>
<dbReference type="EMBL" id="BCTA01000016">
    <property type="protein sequence ID" value="GAT07815.1"/>
    <property type="molecule type" value="Genomic_DNA"/>
</dbReference>
<dbReference type="InterPro" id="IPR036390">
    <property type="entry name" value="WH_DNA-bd_sf"/>
</dbReference>
<dbReference type="Proteomes" id="UP001207528">
    <property type="component" value="Unassembled WGS sequence"/>
</dbReference>
<gene>
    <name evidence="3" type="ORF">H7I77_27575</name>
    <name evidence="2" type="ORF">RMCN_0948</name>
</gene>
<dbReference type="Gene3D" id="1.10.10.10">
    <property type="entry name" value="Winged helix-like DNA-binding domain superfamily/Winged helix DNA-binding domain"/>
    <property type="match status" value="1"/>
</dbReference>
<dbReference type="AlphaFoldDB" id="A0AAW5SU01"/>
<dbReference type="GO" id="GO:0003700">
    <property type="term" value="F:DNA-binding transcription factor activity"/>
    <property type="evidence" value="ECO:0007669"/>
    <property type="project" value="InterPro"/>
</dbReference>